<dbReference type="VEuPathDB" id="CryptoDB:GNI_130980"/>
<dbReference type="PANTHER" id="PTHR11960">
    <property type="entry name" value="EUKARYOTIC TRANSLATION INITIATION FACTOR 4E RELATED"/>
    <property type="match status" value="1"/>
</dbReference>
<dbReference type="EMBL" id="AFNH02000977">
    <property type="protein sequence ID" value="EZG47615.1"/>
    <property type="molecule type" value="Genomic_DNA"/>
</dbReference>
<proteinExistence type="inferred from homology"/>
<keyword evidence="4" id="KW-1185">Reference proteome</keyword>
<dbReference type="Pfam" id="PF01652">
    <property type="entry name" value="IF4E"/>
    <property type="match status" value="1"/>
</dbReference>
<comment type="similarity">
    <text evidence="1">Belongs to the eukaryotic initiation factor 4E family.</text>
</comment>
<dbReference type="Proteomes" id="UP000019763">
    <property type="component" value="Unassembled WGS sequence"/>
</dbReference>
<dbReference type="GO" id="GO:0016281">
    <property type="term" value="C:eukaryotic translation initiation factor 4F complex"/>
    <property type="evidence" value="ECO:0007669"/>
    <property type="project" value="TreeGrafter"/>
</dbReference>
<evidence type="ECO:0000313" key="3">
    <source>
        <dbReference type="EMBL" id="EZG47615.1"/>
    </source>
</evidence>
<sequence length="294" mass="32378">MGTDVELELASPVVAEGALSPAVSRSSVAEVETSPAATEATEAVAGEVRSEEVRSEEVRSEEVRSEEVRSGVDSEIGTVTGRRSFSRLECGWSVWEIRKVAPKYRQQETAEYATCLTLVDSFHSVQGFFASCRTHSADDYLHGEKSLAVFRARRKPMWEYFPRGGRVVLRLRAEGMATLRTVWEEMLLLLVGENFCSPCVVGAMLNVKSAREASLSYWLSEDSLHGHVKATLRTILTGNDVIQCLPFKSLKKSRPRRVIGTTVNDCGQDAECTDVTGVDVEPTGLEHVEHPVDA</sequence>
<reference evidence="3" key="1">
    <citation type="submission" date="2013-12" db="EMBL/GenBank/DDBJ databases">
        <authorList>
            <person name="Omoto C.K."/>
            <person name="Sibley D."/>
            <person name="Venepally P."/>
            <person name="Hadjithomas M."/>
            <person name="Karamycheva S."/>
            <person name="Brunk B."/>
            <person name="Roos D."/>
            <person name="Caler E."/>
            <person name="Lorenzi H."/>
        </authorList>
    </citation>
    <scope>NUCLEOTIDE SEQUENCE</scope>
</reference>
<evidence type="ECO:0000256" key="1">
    <source>
        <dbReference type="RuleBase" id="RU004374"/>
    </source>
</evidence>
<dbReference type="GO" id="GO:0003743">
    <property type="term" value="F:translation initiation factor activity"/>
    <property type="evidence" value="ECO:0007669"/>
    <property type="project" value="UniProtKB-KW"/>
</dbReference>
<feature type="region of interest" description="Disordered" evidence="2">
    <location>
        <begin position="24"/>
        <end position="72"/>
    </location>
</feature>
<gene>
    <name evidence="3" type="ORF">GNI_130980</name>
</gene>
<dbReference type="OrthoDB" id="590761at2759"/>
<keyword evidence="1" id="KW-0694">RNA-binding</keyword>
<keyword evidence="1" id="KW-0648">Protein biosynthesis</keyword>
<keyword evidence="1 3" id="KW-0396">Initiation factor</keyword>
<dbReference type="InterPro" id="IPR023398">
    <property type="entry name" value="TIF_eIF4e-like"/>
</dbReference>
<dbReference type="InterPro" id="IPR001040">
    <property type="entry name" value="TIF_eIF_4E"/>
</dbReference>
<dbReference type="GO" id="GO:0000340">
    <property type="term" value="F:RNA 7-methylguanosine cap binding"/>
    <property type="evidence" value="ECO:0007669"/>
    <property type="project" value="TreeGrafter"/>
</dbReference>
<dbReference type="AlphaFoldDB" id="A0A023B213"/>
<accession>A0A023B213</accession>
<evidence type="ECO:0000313" key="4">
    <source>
        <dbReference type="Proteomes" id="UP000019763"/>
    </source>
</evidence>
<dbReference type="GeneID" id="22914587"/>
<evidence type="ECO:0000256" key="2">
    <source>
        <dbReference type="SAM" id="MobiDB-lite"/>
    </source>
</evidence>
<comment type="caution">
    <text evidence="3">The sequence shown here is derived from an EMBL/GenBank/DDBJ whole genome shotgun (WGS) entry which is preliminary data.</text>
</comment>
<name>A0A023B213_GRENI</name>
<dbReference type="OMA" id="MWEELLF"/>
<dbReference type="PANTHER" id="PTHR11960:SF18">
    <property type="entry name" value="EUKARYOTIC TRANSLATION INITIATION FACTOR 4E HOMOLOGOUS PROTEIN, ISOFORM B"/>
    <property type="match status" value="1"/>
</dbReference>
<feature type="compositionally biased region" description="Basic and acidic residues" evidence="2">
    <location>
        <begin position="48"/>
        <end position="72"/>
    </location>
</feature>
<feature type="compositionally biased region" description="Low complexity" evidence="2">
    <location>
        <begin position="28"/>
        <end position="47"/>
    </location>
</feature>
<dbReference type="RefSeq" id="XP_011132165.1">
    <property type="nucleotide sequence ID" value="XM_011133863.1"/>
</dbReference>
<protein>
    <submittedName>
        <fullName evidence="3">Eukaryotic initiation factor 4E</fullName>
    </submittedName>
</protein>
<dbReference type="Gene3D" id="3.30.760.10">
    <property type="entry name" value="RNA Cap, Translation Initiation Factor Eif4e"/>
    <property type="match status" value="1"/>
</dbReference>
<organism evidence="3 4">
    <name type="scientific">Gregarina niphandrodes</name>
    <name type="common">Septate eugregarine</name>
    <dbReference type="NCBI Taxonomy" id="110365"/>
    <lineage>
        <taxon>Eukaryota</taxon>
        <taxon>Sar</taxon>
        <taxon>Alveolata</taxon>
        <taxon>Apicomplexa</taxon>
        <taxon>Conoidasida</taxon>
        <taxon>Gregarinasina</taxon>
        <taxon>Eugregarinorida</taxon>
        <taxon>Gregarinidae</taxon>
        <taxon>Gregarina</taxon>
    </lineage>
</organism>
<dbReference type="SUPFAM" id="SSF55418">
    <property type="entry name" value="eIF4e-like"/>
    <property type="match status" value="1"/>
</dbReference>